<comment type="caution">
    <text evidence="1">The sequence shown here is derived from an EMBL/GenBank/DDBJ whole genome shotgun (WGS) entry which is preliminary data.</text>
</comment>
<dbReference type="EMBL" id="JAVDYJ010000001">
    <property type="protein sequence ID" value="MDR7346291.1"/>
    <property type="molecule type" value="Genomic_DNA"/>
</dbReference>
<sequence>MPDPIRAADVAQLATATRNGFVENRFFGSAVVVNSDGVQLAAVGDPAAGVYPRSALKPFQAIASLRCGAELTGPGLALAAGSHMGTVWHQRLATEVLSNAGLQPDALACPAVYPASASQVAKAALEVAPLPLERSALAHNCSGKHAGFLAATVASGTAPANYLDADAPVQVETIRVLEQYCATSINHIGIDGCGAPTPVMSLAALARGFSALGRAVEDRSAELPAATVARAMLDYPEAVQGQHRPDTVILESLGLLVKTGADGIVGLAAPDGTAVAVSMIDSTHRATHLVALVLLANFAPEALSLEAMSGVIDRIVPPIYGGNQPVGGIKVAPDVLRLLG</sequence>
<evidence type="ECO:0000313" key="1">
    <source>
        <dbReference type="EMBL" id="MDR7346291.1"/>
    </source>
</evidence>
<dbReference type="InterPro" id="IPR010349">
    <property type="entry name" value="Asparaginase_II"/>
</dbReference>
<organism evidence="1 2">
    <name type="scientific">Enteractinococcus fodinae</name>
    <dbReference type="NCBI Taxonomy" id="684663"/>
    <lineage>
        <taxon>Bacteria</taxon>
        <taxon>Bacillati</taxon>
        <taxon>Actinomycetota</taxon>
        <taxon>Actinomycetes</taxon>
        <taxon>Micrococcales</taxon>
        <taxon>Micrococcaceae</taxon>
    </lineage>
</organism>
<dbReference type="RefSeq" id="WP_310171108.1">
    <property type="nucleotide sequence ID" value="NZ_BAABHE010000002.1"/>
</dbReference>
<evidence type="ECO:0000313" key="2">
    <source>
        <dbReference type="Proteomes" id="UP001183794"/>
    </source>
</evidence>
<dbReference type="Pfam" id="PF06089">
    <property type="entry name" value="Asparaginase_II"/>
    <property type="match status" value="1"/>
</dbReference>
<dbReference type="Proteomes" id="UP001183794">
    <property type="component" value="Unassembled WGS sequence"/>
</dbReference>
<accession>A0ABU2AZ19</accession>
<name>A0ABU2AZ19_9MICC</name>
<gene>
    <name evidence="1" type="ORF">J2S62_000548</name>
</gene>
<dbReference type="PANTHER" id="PTHR42110">
    <property type="entry name" value="L-ASPARAGINASE, PUTATIVE (AFU_ORTHOLOGUE AFUA_3G11890)-RELATED"/>
    <property type="match status" value="1"/>
</dbReference>
<dbReference type="PANTHER" id="PTHR42110:SF1">
    <property type="entry name" value="L-ASPARAGINASE, PUTATIVE (AFU_ORTHOLOGUE AFUA_3G11890)-RELATED"/>
    <property type="match status" value="1"/>
</dbReference>
<proteinExistence type="predicted"/>
<keyword evidence="2" id="KW-1185">Reference proteome</keyword>
<protein>
    <submittedName>
        <fullName evidence="1">L-asparaginase II</fullName>
    </submittedName>
</protein>
<reference evidence="1 2" key="1">
    <citation type="submission" date="2023-07" db="EMBL/GenBank/DDBJ databases">
        <title>Sequencing the genomes of 1000 actinobacteria strains.</title>
        <authorList>
            <person name="Klenk H.-P."/>
        </authorList>
    </citation>
    <scope>NUCLEOTIDE SEQUENCE [LARGE SCALE GENOMIC DNA]</scope>
    <source>
        <strain evidence="1 2">DSM 22966</strain>
    </source>
</reference>